<evidence type="ECO:0000313" key="4">
    <source>
        <dbReference type="Proteomes" id="UP000004750"/>
    </source>
</evidence>
<evidence type="ECO:0000259" key="2">
    <source>
        <dbReference type="PROSITE" id="PS50206"/>
    </source>
</evidence>
<proteinExistence type="predicted"/>
<comment type="caution">
    <text evidence="3">The sequence shown here is derived from an EMBL/GenBank/DDBJ whole genome shotgun (WGS) entry which is preliminary data.</text>
</comment>
<dbReference type="InterPro" id="IPR036873">
    <property type="entry name" value="Rhodanese-like_dom_sf"/>
</dbReference>
<reference evidence="3 4" key="1">
    <citation type="submission" date="2011-08" db="EMBL/GenBank/DDBJ databases">
        <authorList>
            <person name="Weinstock G."/>
            <person name="Sodergren E."/>
            <person name="Clifton S."/>
            <person name="Fulton L."/>
            <person name="Fulton B."/>
            <person name="Courtney L."/>
            <person name="Fronick C."/>
            <person name="Harrison M."/>
            <person name="Strong C."/>
            <person name="Farmer C."/>
            <person name="Delahaunty K."/>
            <person name="Markovic C."/>
            <person name="Hall O."/>
            <person name="Minx P."/>
            <person name="Tomlinson C."/>
            <person name="Mitreva M."/>
            <person name="Hou S."/>
            <person name="Chen J."/>
            <person name="Wollam A."/>
            <person name="Pepin K.H."/>
            <person name="Johnson M."/>
            <person name="Bhonagiri V."/>
            <person name="Zhang X."/>
            <person name="Suruliraj S."/>
            <person name="Warren W."/>
            <person name="Chinwalla A."/>
            <person name="Mardis E.R."/>
            <person name="Wilson R.K."/>
        </authorList>
    </citation>
    <scope>NUCLEOTIDE SEQUENCE [LARGE SCALE GENOMIC DNA]</scope>
    <source>
        <strain evidence="3 4">F0432</strain>
    </source>
</reference>
<dbReference type="HOGENOM" id="CLU_089574_1_5_6"/>
<dbReference type="STRING" id="797473.HMPREF9080_01515"/>
<feature type="transmembrane region" description="Helical" evidence="1">
    <location>
        <begin position="6"/>
        <end position="27"/>
    </location>
</feature>
<keyword evidence="1" id="KW-0812">Transmembrane</keyword>
<dbReference type="SMART" id="SM00450">
    <property type="entry name" value="RHOD"/>
    <property type="match status" value="1"/>
</dbReference>
<dbReference type="EMBL" id="AGCM01000083">
    <property type="protein sequence ID" value="EHM53997.1"/>
    <property type="molecule type" value="Genomic_DNA"/>
</dbReference>
<dbReference type="InterPro" id="IPR001763">
    <property type="entry name" value="Rhodanese-like_dom"/>
</dbReference>
<accession>G9ZFH0</accession>
<keyword evidence="1" id="KW-1133">Transmembrane helix</keyword>
<protein>
    <submittedName>
        <fullName evidence="3">Rhodanese-like protein</fullName>
    </submittedName>
</protein>
<dbReference type="Gene3D" id="3.40.250.10">
    <property type="entry name" value="Rhodanese-like domain"/>
    <property type="match status" value="1"/>
</dbReference>
<evidence type="ECO:0000256" key="1">
    <source>
        <dbReference type="SAM" id="Phobius"/>
    </source>
</evidence>
<dbReference type="PROSITE" id="PS50206">
    <property type="entry name" value="RHODANESE_3"/>
    <property type="match status" value="1"/>
</dbReference>
<keyword evidence="1" id="KW-0472">Membrane</keyword>
<dbReference type="InterPro" id="IPR050229">
    <property type="entry name" value="GlpE_sulfurtransferase"/>
</dbReference>
<dbReference type="PANTHER" id="PTHR43031">
    <property type="entry name" value="FAD-DEPENDENT OXIDOREDUCTASE"/>
    <property type="match status" value="1"/>
</dbReference>
<sequence length="139" mass="15006">MTFGQFFADNLLMFLLFFACVAGIIFFEMRDRSAAGEKVGNSRAAILANDNGTFIDIRPAPDFHQAHIAGAKNFPLADLAAQLDKIRGAKNRPLIIYDTDGFSVNAAAKILRAGGFEAIFVLDGGINGWLAENLPVVSK</sequence>
<dbReference type="CDD" id="cd00158">
    <property type="entry name" value="RHOD"/>
    <property type="match status" value="1"/>
</dbReference>
<dbReference type="SUPFAM" id="SSF52821">
    <property type="entry name" value="Rhodanese/Cell cycle control phosphatase"/>
    <property type="match status" value="1"/>
</dbReference>
<evidence type="ECO:0000313" key="3">
    <source>
        <dbReference type="EMBL" id="EHM53997.1"/>
    </source>
</evidence>
<dbReference type="RefSeq" id="WP_006985523.1">
    <property type="nucleotide sequence ID" value="NZ_JH417924.1"/>
</dbReference>
<dbReference type="AlphaFoldDB" id="G9ZFH0"/>
<feature type="domain" description="Rhodanese" evidence="2">
    <location>
        <begin position="48"/>
        <end position="138"/>
    </location>
</feature>
<gene>
    <name evidence="3" type="ORF">HMPREF9080_01515</name>
</gene>
<dbReference type="PANTHER" id="PTHR43031:SF18">
    <property type="entry name" value="RHODANESE-RELATED SULFURTRANSFERASES"/>
    <property type="match status" value="1"/>
</dbReference>
<organism evidence="3 4">
    <name type="scientific">Cardiobacterium valvarum F0432</name>
    <dbReference type="NCBI Taxonomy" id="797473"/>
    <lineage>
        <taxon>Bacteria</taxon>
        <taxon>Pseudomonadati</taxon>
        <taxon>Pseudomonadota</taxon>
        <taxon>Gammaproteobacteria</taxon>
        <taxon>Cardiobacteriales</taxon>
        <taxon>Cardiobacteriaceae</taxon>
        <taxon>Cardiobacterium</taxon>
    </lineage>
</organism>
<dbReference type="Proteomes" id="UP000004750">
    <property type="component" value="Unassembled WGS sequence"/>
</dbReference>
<name>G9ZFH0_9GAMM</name>
<dbReference type="Pfam" id="PF00581">
    <property type="entry name" value="Rhodanese"/>
    <property type="match status" value="1"/>
</dbReference>